<evidence type="ECO:0000313" key="2">
    <source>
        <dbReference type="EMBL" id="EOX98722.1"/>
    </source>
</evidence>
<dbReference type="Proteomes" id="UP000026915">
    <property type="component" value="Chromosome 2"/>
</dbReference>
<evidence type="ECO:0000256" key="1">
    <source>
        <dbReference type="SAM" id="MobiDB-lite"/>
    </source>
</evidence>
<dbReference type="HOGENOM" id="CLU_2101331_0_0_1"/>
<proteinExistence type="predicted"/>
<keyword evidence="3" id="KW-1185">Reference proteome</keyword>
<name>A0A061E296_THECC</name>
<dbReference type="InParanoid" id="A0A061E296"/>
<organism evidence="2 3">
    <name type="scientific">Theobroma cacao</name>
    <name type="common">Cacao</name>
    <name type="synonym">Cocoa</name>
    <dbReference type="NCBI Taxonomy" id="3641"/>
    <lineage>
        <taxon>Eukaryota</taxon>
        <taxon>Viridiplantae</taxon>
        <taxon>Streptophyta</taxon>
        <taxon>Embryophyta</taxon>
        <taxon>Tracheophyta</taxon>
        <taxon>Spermatophyta</taxon>
        <taxon>Magnoliopsida</taxon>
        <taxon>eudicotyledons</taxon>
        <taxon>Gunneridae</taxon>
        <taxon>Pentapetalae</taxon>
        <taxon>rosids</taxon>
        <taxon>malvids</taxon>
        <taxon>Malvales</taxon>
        <taxon>Malvaceae</taxon>
        <taxon>Byttnerioideae</taxon>
        <taxon>Theobroma</taxon>
    </lineage>
</organism>
<sequence length="116" mass="14337">MQRTTSLFYSRYEEQNQSRKSAKATPGPHLSFKLLKQNAKRSTSSRAVREPIQRLLMNSDLFIYPHLLVFLHNLQRHRLRRRRRNPRRPVRRQSLHHRRCLHRLHRRLRQQLHHLQ</sequence>
<feature type="region of interest" description="Disordered" evidence="1">
    <location>
        <begin position="1"/>
        <end position="47"/>
    </location>
</feature>
<dbReference type="Gramene" id="EOX98722">
    <property type="protein sequence ID" value="EOX98722"/>
    <property type="gene ID" value="TCM_007419"/>
</dbReference>
<protein>
    <submittedName>
        <fullName evidence="2">Uncharacterized protein</fullName>
    </submittedName>
</protein>
<reference evidence="2 3" key="1">
    <citation type="journal article" date="2013" name="Genome Biol.">
        <title>The genome sequence of the most widely cultivated cacao type and its use to identify candidate genes regulating pod color.</title>
        <authorList>
            <person name="Motamayor J.C."/>
            <person name="Mockaitis K."/>
            <person name="Schmutz J."/>
            <person name="Haiminen N."/>
            <person name="Iii D.L."/>
            <person name="Cornejo O."/>
            <person name="Findley S.D."/>
            <person name="Zheng P."/>
            <person name="Utro F."/>
            <person name="Royaert S."/>
            <person name="Saski C."/>
            <person name="Jenkins J."/>
            <person name="Podicheti R."/>
            <person name="Zhao M."/>
            <person name="Scheffler B.E."/>
            <person name="Stack J.C."/>
            <person name="Feltus F.A."/>
            <person name="Mustiga G.M."/>
            <person name="Amores F."/>
            <person name="Phillips W."/>
            <person name="Marelli J.P."/>
            <person name="May G.D."/>
            <person name="Shapiro H."/>
            <person name="Ma J."/>
            <person name="Bustamante C.D."/>
            <person name="Schnell R.J."/>
            <person name="Main D."/>
            <person name="Gilbert D."/>
            <person name="Parida L."/>
            <person name="Kuhn D.N."/>
        </authorList>
    </citation>
    <scope>NUCLEOTIDE SEQUENCE [LARGE SCALE GENOMIC DNA]</scope>
    <source>
        <strain evidence="3">cv. Matina 1-6</strain>
    </source>
</reference>
<accession>A0A061E296</accession>
<dbReference type="EMBL" id="CM001880">
    <property type="protein sequence ID" value="EOX98722.1"/>
    <property type="molecule type" value="Genomic_DNA"/>
</dbReference>
<evidence type="ECO:0000313" key="3">
    <source>
        <dbReference type="Proteomes" id="UP000026915"/>
    </source>
</evidence>
<dbReference type="AlphaFoldDB" id="A0A061E296"/>
<gene>
    <name evidence="2" type="ORF">TCM_007419</name>
</gene>